<evidence type="ECO:0000313" key="4">
    <source>
        <dbReference type="Proteomes" id="UP000009061"/>
    </source>
</evidence>
<dbReference type="SUPFAM" id="SSF51735">
    <property type="entry name" value="NAD(P)-binding Rossmann-fold domains"/>
    <property type="match status" value="1"/>
</dbReference>
<reference evidence="3 4" key="1">
    <citation type="journal article" date="2012" name="MBio">
        <title>Insight into the transmission biology and species-specific functional capabilities of tsetse (Diptera: glossinidae) obligate symbiont wigglesworthia.</title>
        <authorList>
            <person name="Rio R.V."/>
            <person name="Symula R.E."/>
            <person name="Wang J."/>
            <person name="Lohs C."/>
            <person name="Wu Y.N."/>
            <person name="Snyder A.K."/>
            <person name="Bjornson R.D."/>
            <person name="Oshima K."/>
            <person name="Biehl B.S."/>
            <person name="Perna N.T."/>
            <person name="Hattori M."/>
            <person name="Aksoy S."/>
        </authorList>
    </citation>
    <scope>NUCLEOTIDE SEQUENCE [LARGE SCALE GENOMIC DNA]</scope>
    <source>
        <strain evidence="3">WGM</strain>
    </source>
</reference>
<dbReference type="eggNOG" id="COG1028">
    <property type="taxonomic scope" value="Bacteria"/>
</dbReference>
<dbReference type="NCBIfam" id="NF006509">
    <property type="entry name" value="PRK08945.1"/>
    <property type="match status" value="1"/>
</dbReference>
<evidence type="ECO:0000256" key="1">
    <source>
        <dbReference type="ARBA" id="ARBA00006484"/>
    </source>
</evidence>
<dbReference type="HOGENOM" id="CLU_010194_2_10_6"/>
<comment type="similarity">
    <text evidence="1">Belongs to the short-chain dehydrogenases/reductases (SDR) family.</text>
</comment>
<dbReference type="AlphaFoldDB" id="H6Q4V1"/>
<dbReference type="GO" id="GO:0016491">
    <property type="term" value="F:oxidoreductase activity"/>
    <property type="evidence" value="ECO:0007669"/>
    <property type="project" value="UniProtKB-KW"/>
</dbReference>
<name>H6Q4V1_WIGGL</name>
<dbReference type="InterPro" id="IPR020904">
    <property type="entry name" value="Sc_DH/Rdtase_CS"/>
</dbReference>
<dbReference type="PANTHER" id="PTHR42901:SF1">
    <property type="entry name" value="ALCOHOL DEHYDROGENASE"/>
    <property type="match status" value="1"/>
</dbReference>
<dbReference type="KEGG" id="wgl:WIGMOR_0402"/>
<proteinExistence type="inferred from homology"/>
<dbReference type="InterPro" id="IPR036291">
    <property type="entry name" value="NAD(P)-bd_dom_sf"/>
</dbReference>
<keyword evidence="2" id="KW-0560">Oxidoreductase</keyword>
<dbReference type="STRING" id="1142511.WIGMOR_0402"/>
<evidence type="ECO:0000313" key="3">
    <source>
        <dbReference type="EMBL" id="AFA41234.1"/>
    </source>
</evidence>
<accession>H6Q4V1</accession>
<organism evidence="3 4">
    <name type="scientific">Wigglesworthia glossinidia endosymbiont of Glossina morsitans morsitans</name>
    <name type="common">Yale colony</name>
    <dbReference type="NCBI Taxonomy" id="1142511"/>
    <lineage>
        <taxon>Bacteria</taxon>
        <taxon>Pseudomonadati</taxon>
        <taxon>Pseudomonadota</taxon>
        <taxon>Gammaproteobacteria</taxon>
        <taxon>Enterobacterales</taxon>
        <taxon>Erwiniaceae</taxon>
        <taxon>Wigglesworthia</taxon>
    </lineage>
</organism>
<protein>
    <submittedName>
        <fullName evidence="3">Putative oxoacyl-[acyl carrier protein] reductase</fullName>
    </submittedName>
</protein>
<dbReference type="OrthoDB" id="9790785at2"/>
<dbReference type="PANTHER" id="PTHR42901">
    <property type="entry name" value="ALCOHOL DEHYDROGENASE"/>
    <property type="match status" value="1"/>
</dbReference>
<dbReference type="PROSITE" id="PS00061">
    <property type="entry name" value="ADH_SHORT"/>
    <property type="match status" value="1"/>
</dbReference>
<keyword evidence="4" id="KW-1185">Reference proteome</keyword>
<dbReference type="PRINTS" id="PR00081">
    <property type="entry name" value="GDHRDH"/>
</dbReference>
<dbReference type="EMBL" id="CP003315">
    <property type="protein sequence ID" value="AFA41234.1"/>
    <property type="molecule type" value="Genomic_DNA"/>
</dbReference>
<gene>
    <name evidence="3" type="primary">yciK</name>
    <name evidence="3" type="ORF">WIGMOR_0402</name>
</gene>
<dbReference type="InterPro" id="IPR002347">
    <property type="entry name" value="SDR_fam"/>
</dbReference>
<dbReference type="Gene3D" id="3.40.50.720">
    <property type="entry name" value="NAD(P)-binding Rossmann-like Domain"/>
    <property type="match status" value="1"/>
</dbReference>
<dbReference type="Pfam" id="PF00106">
    <property type="entry name" value="adh_short"/>
    <property type="match status" value="1"/>
</dbReference>
<sequence>MNMLNHKMFFFKRNFLLNKYILITGATDGIGKEAAITYAKYGANVILLGKSKKKLVQIKRQIEKNNSNTIVYILVINLESFNHNQYKLIFKQIKNKVPYLHGLLNNAGILGKIDPIIKQKPKIWKKVINVNLNGSFMITQTFLPLILKAKNPSIIFTTSGTTPNGRANWGPYAISKFAIEGFMKVLSAEYPSSKLRVNCINPGSIKTKMRKIAFPTENNYALMQPKDIMYFYLYLMSNISKNKTGIRFDVKKLVKFIFN</sequence>
<evidence type="ECO:0000256" key="2">
    <source>
        <dbReference type="ARBA" id="ARBA00023002"/>
    </source>
</evidence>
<dbReference type="Proteomes" id="UP000009061">
    <property type="component" value="Chromosome"/>
</dbReference>